<keyword evidence="1" id="KW-0233">DNA recombination</keyword>
<keyword evidence="1" id="KW-0067">ATP-binding</keyword>
<accession>A0A2G9UWC4</accession>
<proteinExistence type="inferred from homology"/>
<dbReference type="GO" id="GO:0005524">
    <property type="term" value="F:ATP binding"/>
    <property type="evidence" value="ECO:0007669"/>
    <property type="project" value="UniProtKB-KW"/>
</dbReference>
<sequence>MTPKVALEAVDTLLRDITQNNEPFGGKITIIGGDFRQVLPVVEHGERQDPVEACVHKSVLWSLFTVHQLSVNMRSRDGRNDWHERFLEIGIGDCNDLKGRVQMREEVMCSSDIVTEVVGATLDLNRTFELCECATLAPKNAHVHGLIDIALDRLRVERSEDEKTHKSVDEASYLEGQCDLLFQQKYMNSLTPTGMPRQELRLKRETIVMLLRNFDVNNGLCYGTRLRVETLGRFTLGLHIHLWR</sequence>
<keyword evidence="5" id="KW-1185">Reference proteome</keyword>
<gene>
    <name evidence="4" type="ORF">TELCIR_03542</name>
</gene>
<dbReference type="PANTHER" id="PTHR10492">
    <property type="match status" value="1"/>
</dbReference>
<dbReference type="Proteomes" id="UP000230423">
    <property type="component" value="Unassembled WGS sequence"/>
</dbReference>
<evidence type="ECO:0000256" key="1">
    <source>
        <dbReference type="RuleBase" id="RU363044"/>
    </source>
</evidence>
<dbReference type="GO" id="GO:0006281">
    <property type="term" value="P:DNA repair"/>
    <property type="evidence" value="ECO:0007669"/>
    <property type="project" value="UniProtKB-KW"/>
</dbReference>
<organism evidence="4 5">
    <name type="scientific">Teladorsagia circumcincta</name>
    <name type="common">Brown stomach worm</name>
    <name type="synonym">Ostertagia circumcincta</name>
    <dbReference type="NCBI Taxonomy" id="45464"/>
    <lineage>
        <taxon>Eukaryota</taxon>
        <taxon>Metazoa</taxon>
        <taxon>Ecdysozoa</taxon>
        <taxon>Nematoda</taxon>
        <taxon>Chromadorea</taxon>
        <taxon>Rhabditida</taxon>
        <taxon>Rhabditina</taxon>
        <taxon>Rhabditomorpha</taxon>
        <taxon>Strongyloidea</taxon>
        <taxon>Trichostrongylidae</taxon>
        <taxon>Teladorsagia</taxon>
    </lineage>
</organism>
<dbReference type="GO" id="GO:0000723">
    <property type="term" value="P:telomere maintenance"/>
    <property type="evidence" value="ECO:0007669"/>
    <property type="project" value="InterPro"/>
</dbReference>
<evidence type="ECO:0000259" key="2">
    <source>
        <dbReference type="Pfam" id="PF05970"/>
    </source>
</evidence>
<dbReference type="GO" id="GO:0043139">
    <property type="term" value="F:5'-3' DNA helicase activity"/>
    <property type="evidence" value="ECO:0007669"/>
    <property type="project" value="UniProtKB-EC"/>
</dbReference>
<keyword evidence="1" id="KW-0547">Nucleotide-binding</keyword>
<dbReference type="EC" id="5.6.2.3" evidence="1"/>
<name>A0A2G9UWC4_TELCI</name>
<dbReference type="EMBL" id="KZ345277">
    <property type="protein sequence ID" value="PIO74456.1"/>
    <property type="molecule type" value="Genomic_DNA"/>
</dbReference>
<dbReference type="AlphaFoldDB" id="A0A2G9UWC4"/>
<dbReference type="GO" id="GO:0016887">
    <property type="term" value="F:ATP hydrolysis activity"/>
    <property type="evidence" value="ECO:0007669"/>
    <property type="project" value="RHEA"/>
</dbReference>
<dbReference type="SUPFAM" id="SSF52540">
    <property type="entry name" value="P-loop containing nucleoside triphosphate hydrolases"/>
    <property type="match status" value="1"/>
</dbReference>
<keyword evidence="1" id="KW-0347">Helicase</keyword>
<keyword evidence="1" id="KW-0227">DNA damage</keyword>
<comment type="catalytic activity">
    <reaction evidence="1">
        <text>ATP + H2O = ADP + phosphate + H(+)</text>
        <dbReference type="Rhea" id="RHEA:13065"/>
        <dbReference type="ChEBI" id="CHEBI:15377"/>
        <dbReference type="ChEBI" id="CHEBI:15378"/>
        <dbReference type="ChEBI" id="CHEBI:30616"/>
        <dbReference type="ChEBI" id="CHEBI:43474"/>
        <dbReference type="ChEBI" id="CHEBI:456216"/>
        <dbReference type="EC" id="5.6.2.3"/>
    </reaction>
</comment>
<feature type="domain" description="DNA helicase Pif1-like DEAD-box helicase" evidence="2">
    <location>
        <begin position="1"/>
        <end position="83"/>
    </location>
</feature>
<dbReference type="InterPro" id="IPR010285">
    <property type="entry name" value="DNA_helicase_pif1-like_DEAD"/>
</dbReference>
<evidence type="ECO:0000259" key="3">
    <source>
        <dbReference type="Pfam" id="PF21530"/>
    </source>
</evidence>
<reference evidence="4 5" key="1">
    <citation type="submission" date="2015-09" db="EMBL/GenBank/DDBJ databases">
        <title>Draft genome of the parasitic nematode Teladorsagia circumcincta isolate WARC Sus (inbred).</title>
        <authorList>
            <person name="Mitreva M."/>
        </authorList>
    </citation>
    <scope>NUCLEOTIDE SEQUENCE [LARGE SCALE GENOMIC DNA]</scope>
    <source>
        <strain evidence="4 5">S</strain>
    </source>
</reference>
<protein>
    <recommendedName>
        <fullName evidence="1">ATP-dependent DNA helicase</fullName>
        <ecNumber evidence="1">5.6.2.3</ecNumber>
    </recommendedName>
</protein>
<evidence type="ECO:0000313" key="5">
    <source>
        <dbReference type="Proteomes" id="UP000230423"/>
    </source>
</evidence>
<keyword evidence="1" id="KW-0378">Hydrolase</keyword>
<comment type="similarity">
    <text evidence="1">Belongs to the helicase family.</text>
</comment>
<dbReference type="InterPro" id="IPR049163">
    <property type="entry name" value="Pif1-like_2B_dom"/>
</dbReference>
<comment type="cofactor">
    <cofactor evidence="1">
        <name>Mg(2+)</name>
        <dbReference type="ChEBI" id="CHEBI:18420"/>
    </cofactor>
</comment>
<evidence type="ECO:0000313" key="4">
    <source>
        <dbReference type="EMBL" id="PIO74456.1"/>
    </source>
</evidence>
<dbReference type="Pfam" id="PF21530">
    <property type="entry name" value="Pif1_2B_dom"/>
    <property type="match status" value="1"/>
</dbReference>
<dbReference type="OrthoDB" id="10056572at2759"/>
<dbReference type="Pfam" id="PF05970">
    <property type="entry name" value="PIF1"/>
    <property type="match status" value="1"/>
</dbReference>
<dbReference type="GO" id="GO:0006310">
    <property type="term" value="P:DNA recombination"/>
    <property type="evidence" value="ECO:0007669"/>
    <property type="project" value="UniProtKB-KW"/>
</dbReference>
<dbReference type="InterPro" id="IPR027417">
    <property type="entry name" value="P-loop_NTPase"/>
</dbReference>
<feature type="domain" description="DNA helicase Pif1-like 2B" evidence="3">
    <location>
        <begin position="186"/>
        <end position="230"/>
    </location>
</feature>
<keyword evidence="1" id="KW-0234">DNA repair</keyword>
<dbReference type="PANTHER" id="PTHR10492:SF57">
    <property type="entry name" value="ATP-DEPENDENT DNA HELICASE"/>
    <property type="match status" value="1"/>
</dbReference>